<dbReference type="AlphaFoldDB" id="A0AB39M8L9"/>
<gene>
    <name evidence="1" type="ORF">AB5J58_23020</name>
</gene>
<evidence type="ECO:0000313" key="1">
    <source>
        <dbReference type="EMBL" id="XDQ02851.1"/>
    </source>
</evidence>
<dbReference type="Pfam" id="PF05258">
    <property type="entry name" value="DciA"/>
    <property type="match status" value="1"/>
</dbReference>
<accession>A0AB39M8L9</accession>
<dbReference type="EMBL" id="CP163431">
    <property type="protein sequence ID" value="XDQ02851.1"/>
    <property type="molecule type" value="Genomic_DNA"/>
</dbReference>
<proteinExistence type="predicted"/>
<sequence length="142" mass="15588">MQIGRALLDMFSEHGLWSEAEGTLLNCWTSVAGPIARHVELAGFDRESGTLTLCGSSTAWITQLKLLADVLIQRINDELGSQTVRRLRLVKEDVADSLPPTALLDGPQAQRWQPAPAFPDPAIQAAVHRQNQCLPREPARPT</sequence>
<protein>
    <submittedName>
        <fullName evidence="1">DciA family protein</fullName>
    </submittedName>
</protein>
<reference evidence="1" key="1">
    <citation type="submission" date="2024-07" db="EMBL/GenBank/DDBJ databases">
        <authorList>
            <person name="Yu S.T."/>
        </authorList>
    </citation>
    <scope>NUCLEOTIDE SEQUENCE</scope>
    <source>
        <strain evidence="1">R08</strain>
    </source>
</reference>
<dbReference type="RefSeq" id="WP_369188924.1">
    <property type="nucleotide sequence ID" value="NZ_CP163431.1"/>
</dbReference>
<name>A0AB39M8L9_9ACTN</name>
<dbReference type="PANTHER" id="PTHR36456:SF1">
    <property type="entry name" value="UPF0232 PROTEIN SCO3875"/>
    <property type="match status" value="1"/>
</dbReference>
<dbReference type="InterPro" id="IPR007922">
    <property type="entry name" value="DciA-like"/>
</dbReference>
<dbReference type="PANTHER" id="PTHR36456">
    <property type="entry name" value="UPF0232 PROTEIN SCO3875"/>
    <property type="match status" value="1"/>
</dbReference>
<organism evidence="1">
    <name type="scientific">Streptomyces sp. R08</name>
    <dbReference type="NCBI Taxonomy" id="3238624"/>
    <lineage>
        <taxon>Bacteria</taxon>
        <taxon>Bacillati</taxon>
        <taxon>Actinomycetota</taxon>
        <taxon>Actinomycetes</taxon>
        <taxon>Kitasatosporales</taxon>
        <taxon>Streptomycetaceae</taxon>
        <taxon>Streptomyces</taxon>
    </lineage>
</organism>